<dbReference type="InterPro" id="IPR000868">
    <property type="entry name" value="Isochorismatase-like_dom"/>
</dbReference>
<reference evidence="9 10" key="1">
    <citation type="submission" date="2017-03" db="EMBL/GenBank/DDBJ databases">
        <authorList>
            <person name="Afonso C.L."/>
            <person name="Miller P.J."/>
            <person name="Scott M.A."/>
            <person name="Spackman E."/>
            <person name="Goraichik I."/>
            <person name="Dimitrov K.M."/>
            <person name="Suarez D.L."/>
            <person name="Swayne D.E."/>
        </authorList>
    </citation>
    <scope>NUCLEOTIDE SEQUENCE [LARGE SCALE GENOMIC DNA]</scope>
    <source>
        <strain evidence="9">SB41UT1</strain>
    </source>
</reference>
<comment type="pathway">
    <text evidence="5">Cofactor biosynthesis; nicotinate biosynthesis; nicotinate from nicotinamide: step 1/1.</text>
</comment>
<dbReference type="RefSeq" id="WP_087109016.1">
    <property type="nucleotide sequence ID" value="NZ_CBCSCN010000008.1"/>
</dbReference>
<proteinExistence type="inferred from homology"/>
<sequence length="228" mass="24851">MLETEITIQQGVLPVPPRERVASLDVDAQNCFTPVCPNELPIPEGTEIVAELNRQALLASVRIGSKDAHPAGAVWEADEQHPPLTPLGEDAGENVDIRWPRHAVPGTKGFELIEGLPRPADYDFFTWKGVEPDMHPYGCCYHDLAERMSTGVIEYLKVRGIETVLVGGLALDYCVKTSALQLARAGFQVVVNRAACRGLAPETVELALQEMADAGIEVVESVEQLQVM</sequence>
<dbReference type="Proteomes" id="UP000196573">
    <property type="component" value="Unassembled WGS sequence"/>
</dbReference>
<dbReference type="AlphaFoldDB" id="A0A1X7AHW6"/>
<evidence type="ECO:0000256" key="5">
    <source>
        <dbReference type="ARBA" id="ARBA00037900"/>
    </source>
</evidence>
<dbReference type="Gene3D" id="3.40.50.850">
    <property type="entry name" value="Isochorismatase-like"/>
    <property type="match status" value="1"/>
</dbReference>
<dbReference type="SUPFAM" id="SSF52499">
    <property type="entry name" value="Isochorismatase-like hydrolases"/>
    <property type="match status" value="1"/>
</dbReference>
<name>A0A1X7AHW6_9GAMM</name>
<keyword evidence="3" id="KW-0479">Metal-binding</keyword>
<protein>
    <recommendedName>
        <fullName evidence="6">nicotinamidase</fullName>
        <ecNumber evidence="6">3.5.1.19</ecNumber>
    </recommendedName>
    <alternativeName>
        <fullName evidence="7">Nicotinamide deamidase</fullName>
    </alternativeName>
</protein>
<feature type="domain" description="Isochorismatase-like" evidence="8">
    <location>
        <begin position="26"/>
        <end position="220"/>
    </location>
</feature>
<dbReference type="PANTHER" id="PTHR11080:SF2">
    <property type="entry name" value="LD05707P"/>
    <property type="match status" value="1"/>
</dbReference>
<gene>
    <name evidence="9" type="ORF">EHSB41UT_01664</name>
</gene>
<dbReference type="OrthoDB" id="9791276at2"/>
<dbReference type="GO" id="GO:0046872">
    <property type="term" value="F:metal ion binding"/>
    <property type="evidence" value="ECO:0007669"/>
    <property type="project" value="UniProtKB-KW"/>
</dbReference>
<keyword evidence="10" id="KW-1185">Reference proteome</keyword>
<comment type="similarity">
    <text evidence="1">Belongs to the isochorismatase family.</text>
</comment>
<evidence type="ECO:0000313" key="10">
    <source>
        <dbReference type="Proteomes" id="UP000196573"/>
    </source>
</evidence>
<evidence type="ECO:0000256" key="4">
    <source>
        <dbReference type="ARBA" id="ARBA00022801"/>
    </source>
</evidence>
<accession>A0A1X7AHW6</accession>
<dbReference type="GO" id="GO:0019363">
    <property type="term" value="P:pyridine nucleotide biosynthetic process"/>
    <property type="evidence" value="ECO:0007669"/>
    <property type="project" value="UniProtKB-KW"/>
</dbReference>
<dbReference type="EMBL" id="FWPT01000003">
    <property type="protein sequence ID" value="SMA43787.1"/>
    <property type="molecule type" value="Genomic_DNA"/>
</dbReference>
<organism evidence="9 10">
    <name type="scientific">Parendozoicomonas haliclonae</name>
    <dbReference type="NCBI Taxonomy" id="1960125"/>
    <lineage>
        <taxon>Bacteria</taxon>
        <taxon>Pseudomonadati</taxon>
        <taxon>Pseudomonadota</taxon>
        <taxon>Gammaproteobacteria</taxon>
        <taxon>Oceanospirillales</taxon>
        <taxon>Endozoicomonadaceae</taxon>
        <taxon>Parendozoicomonas</taxon>
    </lineage>
</organism>
<dbReference type="GO" id="GO:0008936">
    <property type="term" value="F:nicotinamidase activity"/>
    <property type="evidence" value="ECO:0007669"/>
    <property type="project" value="UniProtKB-EC"/>
</dbReference>
<dbReference type="InterPro" id="IPR052347">
    <property type="entry name" value="Isochorismatase_Nicotinamidase"/>
</dbReference>
<dbReference type="Pfam" id="PF00857">
    <property type="entry name" value="Isochorismatase"/>
    <property type="match status" value="1"/>
</dbReference>
<keyword evidence="2" id="KW-0662">Pyridine nucleotide biosynthesis</keyword>
<evidence type="ECO:0000256" key="2">
    <source>
        <dbReference type="ARBA" id="ARBA00022642"/>
    </source>
</evidence>
<evidence type="ECO:0000256" key="3">
    <source>
        <dbReference type="ARBA" id="ARBA00022723"/>
    </source>
</evidence>
<dbReference type="EC" id="3.5.1.19" evidence="6"/>
<dbReference type="CDD" id="cd01011">
    <property type="entry name" value="nicotinamidase"/>
    <property type="match status" value="1"/>
</dbReference>
<evidence type="ECO:0000259" key="8">
    <source>
        <dbReference type="Pfam" id="PF00857"/>
    </source>
</evidence>
<dbReference type="PANTHER" id="PTHR11080">
    <property type="entry name" value="PYRAZINAMIDASE/NICOTINAMIDASE"/>
    <property type="match status" value="1"/>
</dbReference>
<evidence type="ECO:0000313" key="9">
    <source>
        <dbReference type="EMBL" id="SMA43787.1"/>
    </source>
</evidence>
<evidence type="ECO:0000256" key="7">
    <source>
        <dbReference type="ARBA" id="ARBA00043224"/>
    </source>
</evidence>
<evidence type="ECO:0000256" key="1">
    <source>
        <dbReference type="ARBA" id="ARBA00006336"/>
    </source>
</evidence>
<evidence type="ECO:0000256" key="6">
    <source>
        <dbReference type="ARBA" id="ARBA00039017"/>
    </source>
</evidence>
<keyword evidence="4" id="KW-0378">Hydrolase</keyword>
<dbReference type="InterPro" id="IPR036380">
    <property type="entry name" value="Isochorismatase-like_sf"/>
</dbReference>